<comment type="similarity">
    <text evidence="2">Belongs to the WD repeat HIR1 family.</text>
</comment>
<feature type="domain" description="CAF1B/HIR1 beta-propeller" evidence="9">
    <location>
        <begin position="10"/>
        <end position="207"/>
    </location>
</feature>
<dbReference type="GO" id="GO:0005634">
    <property type="term" value="C:nucleus"/>
    <property type="evidence" value="ECO:0007669"/>
    <property type="project" value="UniProtKB-SubCell"/>
</dbReference>
<name>A0A9E7KBX6_9LILI</name>
<dbReference type="InterPro" id="IPR055410">
    <property type="entry name" value="Beta-prop_CAF1B_HIR1"/>
</dbReference>
<evidence type="ECO:0000256" key="5">
    <source>
        <dbReference type="ARBA" id="ARBA00022853"/>
    </source>
</evidence>
<feature type="region of interest" description="Disordered" evidence="8">
    <location>
        <begin position="260"/>
        <end position="293"/>
    </location>
</feature>
<evidence type="ECO:0000256" key="4">
    <source>
        <dbReference type="ARBA" id="ARBA00022737"/>
    </source>
</evidence>
<keyword evidence="5" id="KW-0156">Chromatin regulator</keyword>
<evidence type="ECO:0000256" key="3">
    <source>
        <dbReference type="ARBA" id="ARBA00022574"/>
    </source>
</evidence>
<evidence type="ECO:0000313" key="11">
    <source>
        <dbReference type="Proteomes" id="UP001055439"/>
    </source>
</evidence>
<evidence type="ECO:0000256" key="1">
    <source>
        <dbReference type="ARBA" id="ARBA00004123"/>
    </source>
</evidence>
<dbReference type="GO" id="GO:0000785">
    <property type="term" value="C:chromatin"/>
    <property type="evidence" value="ECO:0007669"/>
    <property type="project" value="TreeGrafter"/>
</dbReference>
<sequence length="293" mass="32195">MITEKPGWVRHEGMQIFSIDIQAGGLRFATGGGDHKVRIWNMKSVGRDSENDASTSRLLATLRDHFGSVNCVRWAKHGRFLASGSDDQVILIHERKPGSGTTEFGSGEPPDVENWKVTMTLRGHTADVVDLNWSPDDLTLASGSLDNTIHIWNITNGICTAVLRGHSSLVKGVTWDPIGSFIASQSDDKTVIIWRTNDWSLAHRTEGHWSKSELGHRLTDAELDEIKRSRYGDVRGRQANVAESPAQLLLEAVCAKQSANRKGTSNVEQNQISGKASIEPSVVAEFDSKDNLS</sequence>
<dbReference type="FunFam" id="2.130.10.10:FF:000418">
    <property type="entry name" value="Protein HIRA"/>
    <property type="match status" value="1"/>
</dbReference>
<comment type="subcellular location">
    <subcellularLocation>
        <location evidence="1">Nucleus</location>
    </subcellularLocation>
</comment>
<keyword evidence="6" id="KW-0539">Nucleus</keyword>
<dbReference type="InterPro" id="IPR036322">
    <property type="entry name" value="WD40_repeat_dom_sf"/>
</dbReference>
<dbReference type="PANTHER" id="PTHR13831:SF0">
    <property type="entry name" value="PROTEIN HIRA"/>
    <property type="match status" value="1"/>
</dbReference>
<dbReference type="PRINTS" id="PR00320">
    <property type="entry name" value="GPROTEINBRPT"/>
</dbReference>
<accession>A0A9E7KBX6</accession>
<keyword evidence="4" id="KW-0677">Repeat</keyword>
<proteinExistence type="inferred from homology"/>
<organism evidence="10 11">
    <name type="scientific">Musa troglodytarum</name>
    <name type="common">fe'i banana</name>
    <dbReference type="NCBI Taxonomy" id="320322"/>
    <lineage>
        <taxon>Eukaryota</taxon>
        <taxon>Viridiplantae</taxon>
        <taxon>Streptophyta</taxon>
        <taxon>Embryophyta</taxon>
        <taxon>Tracheophyta</taxon>
        <taxon>Spermatophyta</taxon>
        <taxon>Magnoliopsida</taxon>
        <taxon>Liliopsida</taxon>
        <taxon>Zingiberales</taxon>
        <taxon>Musaceae</taxon>
        <taxon>Musa</taxon>
    </lineage>
</organism>
<dbReference type="InterPro" id="IPR019775">
    <property type="entry name" value="WD40_repeat_CS"/>
</dbReference>
<evidence type="ECO:0000256" key="2">
    <source>
        <dbReference type="ARBA" id="ARBA00007306"/>
    </source>
</evidence>
<evidence type="ECO:0000256" key="7">
    <source>
        <dbReference type="PROSITE-ProRule" id="PRU00221"/>
    </source>
</evidence>
<reference evidence="10" key="1">
    <citation type="submission" date="2022-05" db="EMBL/GenBank/DDBJ databases">
        <title>The Musa troglodytarum L. genome provides insights into the mechanism of non-climacteric behaviour and enrichment of carotenoids.</title>
        <authorList>
            <person name="Wang J."/>
        </authorList>
    </citation>
    <scope>NUCLEOTIDE SEQUENCE</scope>
    <source>
        <tissue evidence="10">Leaf</tissue>
    </source>
</reference>
<dbReference type="GO" id="GO:0031491">
    <property type="term" value="F:nucleosome binding"/>
    <property type="evidence" value="ECO:0007669"/>
    <property type="project" value="TreeGrafter"/>
</dbReference>
<dbReference type="PROSITE" id="PS00678">
    <property type="entry name" value="WD_REPEATS_1"/>
    <property type="match status" value="1"/>
</dbReference>
<dbReference type="GO" id="GO:0006338">
    <property type="term" value="P:chromatin remodeling"/>
    <property type="evidence" value="ECO:0007669"/>
    <property type="project" value="TreeGrafter"/>
</dbReference>
<dbReference type="Proteomes" id="UP001055439">
    <property type="component" value="Chromosome 7"/>
</dbReference>
<feature type="repeat" description="WD" evidence="7">
    <location>
        <begin position="9"/>
        <end position="44"/>
    </location>
</feature>
<feature type="repeat" description="WD" evidence="7">
    <location>
        <begin position="121"/>
        <end position="162"/>
    </location>
</feature>
<feature type="repeat" description="WD" evidence="7">
    <location>
        <begin position="163"/>
        <end position="204"/>
    </location>
</feature>
<dbReference type="SUPFAM" id="SSF50978">
    <property type="entry name" value="WD40 repeat-like"/>
    <property type="match status" value="1"/>
</dbReference>
<dbReference type="Pfam" id="PF24105">
    <property type="entry name" value="Beta-prop_CAF1B_HIR1"/>
    <property type="match status" value="1"/>
</dbReference>
<dbReference type="OrthoDB" id="1741719at2759"/>
<dbReference type="SMART" id="SM00320">
    <property type="entry name" value="WD40"/>
    <property type="match status" value="4"/>
</dbReference>
<dbReference type="GO" id="GO:0000417">
    <property type="term" value="C:HIR complex"/>
    <property type="evidence" value="ECO:0007669"/>
    <property type="project" value="TreeGrafter"/>
</dbReference>
<gene>
    <name evidence="10" type="ORF">MUK42_10934</name>
</gene>
<protein>
    <submittedName>
        <fullName evidence="10">TUP1-like enhancer of split</fullName>
    </submittedName>
</protein>
<evidence type="ECO:0000256" key="6">
    <source>
        <dbReference type="ARBA" id="ARBA00023242"/>
    </source>
</evidence>
<dbReference type="PROSITE" id="PS50294">
    <property type="entry name" value="WD_REPEATS_REGION"/>
    <property type="match status" value="2"/>
</dbReference>
<evidence type="ECO:0000256" key="8">
    <source>
        <dbReference type="SAM" id="MobiDB-lite"/>
    </source>
</evidence>
<keyword evidence="11" id="KW-1185">Reference proteome</keyword>
<dbReference type="InterPro" id="IPR015943">
    <property type="entry name" value="WD40/YVTN_repeat-like_dom_sf"/>
</dbReference>
<dbReference type="InterPro" id="IPR001680">
    <property type="entry name" value="WD40_rpt"/>
</dbReference>
<dbReference type="InterPro" id="IPR020472">
    <property type="entry name" value="WD40_PAC1"/>
</dbReference>
<evidence type="ECO:0000313" key="10">
    <source>
        <dbReference type="EMBL" id="URE14603.1"/>
    </source>
</evidence>
<dbReference type="Gene3D" id="2.130.10.10">
    <property type="entry name" value="YVTN repeat-like/Quinoprotein amine dehydrogenase"/>
    <property type="match status" value="2"/>
</dbReference>
<feature type="compositionally biased region" description="Polar residues" evidence="8">
    <location>
        <begin position="260"/>
        <end position="274"/>
    </location>
</feature>
<dbReference type="AlphaFoldDB" id="A0A9E7KBX6"/>
<evidence type="ECO:0000259" key="9">
    <source>
        <dbReference type="Pfam" id="PF24105"/>
    </source>
</evidence>
<dbReference type="InterPro" id="IPR031120">
    <property type="entry name" value="HIR1-like"/>
</dbReference>
<dbReference type="GO" id="GO:0006351">
    <property type="term" value="P:DNA-templated transcription"/>
    <property type="evidence" value="ECO:0007669"/>
    <property type="project" value="InterPro"/>
</dbReference>
<dbReference type="PROSITE" id="PS50082">
    <property type="entry name" value="WD_REPEATS_2"/>
    <property type="match status" value="4"/>
</dbReference>
<keyword evidence="3 7" id="KW-0853">WD repeat</keyword>
<feature type="repeat" description="WD" evidence="7">
    <location>
        <begin position="62"/>
        <end position="92"/>
    </location>
</feature>
<dbReference type="EMBL" id="CP097509">
    <property type="protein sequence ID" value="URE14603.1"/>
    <property type="molecule type" value="Genomic_DNA"/>
</dbReference>
<dbReference type="PANTHER" id="PTHR13831">
    <property type="entry name" value="MEMBER OF THE HIR1 FAMILY OF WD-REPEAT PROTEINS"/>
    <property type="match status" value="1"/>
</dbReference>